<organism evidence="2 3">
    <name type="scientific">Plectus sambesii</name>
    <dbReference type="NCBI Taxonomy" id="2011161"/>
    <lineage>
        <taxon>Eukaryota</taxon>
        <taxon>Metazoa</taxon>
        <taxon>Ecdysozoa</taxon>
        <taxon>Nematoda</taxon>
        <taxon>Chromadorea</taxon>
        <taxon>Plectida</taxon>
        <taxon>Plectina</taxon>
        <taxon>Plectoidea</taxon>
        <taxon>Plectidae</taxon>
        <taxon>Plectus</taxon>
    </lineage>
</organism>
<dbReference type="WBParaSite" id="PSAMB.scaffold4458size14525.g24346.t1">
    <property type="protein sequence ID" value="PSAMB.scaffold4458size14525.g24346.t1"/>
    <property type="gene ID" value="PSAMB.scaffold4458size14525.g24346"/>
</dbReference>
<evidence type="ECO:0000313" key="2">
    <source>
        <dbReference type="Proteomes" id="UP000887566"/>
    </source>
</evidence>
<keyword evidence="1" id="KW-0732">Signal</keyword>
<feature type="chain" id="PRO_5037709391" evidence="1">
    <location>
        <begin position="18"/>
        <end position="142"/>
    </location>
</feature>
<name>A0A914WL57_9BILA</name>
<dbReference type="AlphaFoldDB" id="A0A914WL57"/>
<protein>
    <submittedName>
        <fullName evidence="3">Uncharacterized protein</fullName>
    </submittedName>
</protein>
<dbReference type="Proteomes" id="UP000887566">
    <property type="component" value="Unplaced"/>
</dbReference>
<accession>A0A914WL57</accession>
<evidence type="ECO:0000313" key="3">
    <source>
        <dbReference type="WBParaSite" id="PSAMB.scaffold4458size14525.g24346.t1"/>
    </source>
</evidence>
<evidence type="ECO:0000256" key="1">
    <source>
        <dbReference type="SAM" id="SignalP"/>
    </source>
</evidence>
<sequence length="142" mass="15336">MLRLLIVLTALAVVALAQISANTPCVYPYLEKGAYKTGKTACKNATTDCADTVAVCIQNYMVKRGPRLCCKQKATLVVPTCPAATPTLLSPSKNKALKAWMMCNPARKTNSKRLCPNGYTCAQATNEFTKMANSTVKHVCCK</sequence>
<reference evidence="3" key="1">
    <citation type="submission" date="2022-11" db="UniProtKB">
        <authorList>
            <consortium name="WormBaseParasite"/>
        </authorList>
    </citation>
    <scope>IDENTIFICATION</scope>
</reference>
<feature type="signal peptide" evidence="1">
    <location>
        <begin position="1"/>
        <end position="17"/>
    </location>
</feature>
<keyword evidence="2" id="KW-1185">Reference proteome</keyword>
<proteinExistence type="predicted"/>